<feature type="transmembrane region" description="Helical" evidence="1">
    <location>
        <begin position="37"/>
        <end position="59"/>
    </location>
</feature>
<dbReference type="Proteomes" id="UP001432312">
    <property type="component" value="Chromosome"/>
</dbReference>
<sequence length="92" mass="9490">MPRTTTASVAAAHGTMVYLVSVAGGWLADRTLGSYRAVLWGGILLAAAALATLPAVAGWLTMDRINGAVAVAAGLTVIALAPWLRRTMHPVH</sequence>
<accession>A0ABZ1QP80</accession>
<organism evidence="2 3">
    <name type="scientific">Streptomyces erythrochromogenes</name>
    <dbReference type="NCBI Taxonomy" id="285574"/>
    <lineage>
        <taxon>Bacteria</taxon>
        <taxon>Bacillati</taxon>
        <taxon>Actinomycetota</taxon>
        <taxon>Actinomycetes</taxon>
        <taxon>Kitasatosporales</taxon>
        <taxon>Streptomycetaceae</taxon>
        <taxon>Streptomyces</taxon>
    </lineage>
</organism>
<gene>
    <name evidence="2" type="ORF">OHA91_16175</name>
</gene>
<evidence type="ECO:0000313" key="3">
    <source>
        <dbReference type="Proteomes" id="UP001432312"/>
    </source>
</evidence>
<dbReference type="RefSeq" id="WP_328741224.1">
    <property type="nucleotide sequence ID" value="NZ_CP108036.1"/>
</dbReference>
<feature type="transmembrane region" description="Helical" evidence="1">
    <location>
        <begin position="65"/>
        <end position="84"/>
    </location>
</feature>
<dbReference type="GeneID" id="95497603"/>
<protein>
    <recommendedName>
        <fullName evidence="4">Major facilitator superfamily (MFS) profile domain-containing protein</fullName>
    </recommendedName>
</protein>
<reference evidence="2" key="1">
    <citation type="submission" date="2022-10" db="EMBL/GenBank/DDBJ databases">
        <title>The complete genomes of actinobacterial strains from the NBC collection.</title>
        <authorList>
            <person name="Joergensen T.S."/>
            <person name="Alvarez Arevalo M."/>
            <person name="Sterndorff E.B."/>
            <person name="Faurdal D."/>
            <person name="Vuksanovic O."/>
            <person name="Mourched A.-S."/>
            <person name="Charusanti P."/>
            <person name="Shaw S."/>
            <person name="Blin K."/>
            <person name="Weber T."/>
        </authorList>
    </citation>
    <scope>NUCLEOTIDE SEQUENCE</scope>
    <source>
        <strain evidence="2">NBC_00303</strain>
    </source>
</reference>
<dbReference type="EMBL" id="CP108036">
    <property type="protein sequence ID" value="WUN84509.1"/>
    <property type="molecule type" value="Genomic_DNA"/>
</dbReference>
<evidence type="ECO:0000313" key="2">
    <source>
        <dbReference type="EMBL" id="WUN84509.1"/>
    </source>
</evidence>
<keyword evidence="1" id="KW-0812">Transmembrane</keyword>
<keyword evidence="1" id="KW-1133">Transmembrane helix</keyword>
<keyword evidence="1" id="KW-0472">Membrane</keyword>
<evidence type="ECO:0000256" key="1">
    <source>
        <dbReference type="SAM" id="Phobius"/>
    </source>
</evidence>
<evidence type="ECO:0008006" key="4">
    <source>
        <dbReference type="Google" id="ProtNLM"/>
    </source>
</evidence>
<dbReference type="InterPro" id="IPR036259">
    <property type="entry name" value="MFS_trans_sf"/>
</dbReference>
<keyword evidence="3" id="KW-1185">Reference proteome</keyword>
<dbReference type="Gene3D" id="1.20.1250.20">
    <property type="entry name" value="MFS general substrate transporter like domains"/>
    <property type="match status" value="1"/>
</dbReference>
<proteinExistence type="predicted"/>
<feature type="transmembrane region" description="Helical" evidence="1">
    <location>
        <begin position="6"/>
        <end position="28"/>
    </location>
</feature>
<name>A0ABZ1QP80_9ACTN</name>